<dbReference type="EMBL" id="JAOZYB010000168">
    <property type="protein sequence ID" value="MEB3962671.1"/>
    <property type="molecule type" value="Genomic_DNA"/>
</dbReference>
<dbReference type="RefSeq" id="WP_324770246.1">
    <property type="nucleotide sequence ID" value="NZ_BAAATS010000067.1"/>
</dbReference>
<name>A0ABU6CF71_9ACTN</name>
<sequence length="96" mass="10641">MLDAERTRRAIGGGVVPFGTSSEPTNVAVSGSACTLRLRCVSCDHFSTDVSYLPDLRTYLDDLLRQREKLRSMAEADDWPALRPCPRTRRSPASDV</sequence>
<evidence type="ECO:0000313" key="2">
    <source>
        <dbReference type="Proteomes" id="UP001352223"/>
    </source>
</evidence>
<dbReference type="PROSITE" id="PS51257">
    <property type="entry name" value="PROKAR_LIPOPROTEIN"/>
    <property type="match status" value="1"/>
</dbReference>
<comment type="caution">
    <text evidence="1">The sequence shown here is derived from an EMBL/GenBank/DDBJ whole genome shotgun (WGS) entry which is preliminary data.</text>
</comment>
<organism evidence="1 2">
    <name type="scientific">Streptomyces kunmingensis</name>
    <dbReference type="NCBI Taxonomy" id="68225"/>
    <lineage>
        <taxon>Bacteria</taxon>
        <taxon>Bacillati</taxon>
        <taxon>Actinomycetota</taxon>
        <taxon>Actinomycetes</taxon>
        <taxon>Kitasatosporales</taxon>
        <taxon>Streptomycetaceae</taxon>
        <taxon>Streptomyces</taxon>
    </lineage>
</organism>
<proteinExistence type="predicted"/>
<protein>
    <submittedName>
        <fullName evidence="1">Uncharacterized protein</fullName>
    </submittedName>
</protein>
<dbReference type="Proteomes" id="UP001352223">
    <property type="component" value="Unassembled WGS sequence"/>
</dbReference>
<accession>A0ABU6CF71</accession>
<gene>
    <name evidence="1" type="ORF">OKJ48_20810</name>
</gene>
<evidence type="ECO:0000313" key="1">
    <source>
        <dbReference type="EMBL" id="MEB3962671.1"/>
    </source>
</evidence>
<reference evidence="1 2" key="1">
    <citation type="submission" date="2022-10" db="EMBL/GenBank/DDBJ databases">
        <authorList>
            <person name="Xie J."/>
            <person name="Shen N."/>
        </authorList>
    </citation>
    <scope>NUCLEOTIDE SEQUENCE [LARGE SCALE GENOMIC DNA]</scope>
    <source>
        <strain evidence="1 2">DSM 41681</strain>
    </source>
</reference>
<keyword evidence="2" id="KW-1185">Reference proteome</keyword>